<evidence type="ECO:0000256" key="12">
    <source>
        <dbReference type="RuleBase" id="RU003357"/>
    </source>
</evidence>
<evidence type="ECO:0000256" key="4">
    <source>
        <dbReference type="ARBA" id="ARBA00022496"/>
    </source>
</evidence>
<keyword evidence="8 12" id="KW-0798">TonB box</keyword>
<dbReference type="Pfam" id="PF00593">
    <property type="entry name" value="TonB_dep_Rec_b-barrel"/>
    <property type="match status" value="1"/>
</dbReference>
<keyword evidence="5 11" id="KW-0812">Transmembrane</keyword>
<evidence type="ECO:0000313" key="17">
    <source>
        <dbReference type="Proteomes" id="UP000652427"/>
    </source>
</evidence>
<feature type="domain" description="TonB-dependent receptor plug" evidence="15">
    <location>
        <begin position="44"/>
        <end position="151"/>
    </location>
</feature>
<keyword evidence="16" id="KW-0675">Receptor</keyword>
<keyword evidence="7" id="KW-0406">Ion transport</keyword>
<keyword evidence="13" id="KW-0732">Signal</keyword>
<dbReference type="InterPro" id="IPR012910">
    <property type="entry name" value="Plug_dom"/>
</dbReference>
<reference evidence="16 17" key="1">
    <citation type="submission" date="2020-06" db="EMBL/GenBank/DDBJ databases">
        <authorList>
            <person name="Kim S.-J."/>
            <person name="Park S.-J."/>
        </authorList>
    </citation>
    <scope>NUCLEOTIDE SEQUENCE [LARGE SCALE GENOMIC DNA]</scope>
    <source>
        <strain evidence="16 17">SW-151</strain>
    </source>
</reference>
<evidence type="ECO:0000256" key="1">
    <source>
        <dbReference type="ARBA" id="ARBA00004571"/>
    </source>
</evidence>
<feature type="domain" description="TonB-dependent receptor-like beta-barrel" evidence="14">
    <location>
        <begin position="441"/>
        <end position="748"/>
    </location>
</feature>
<keyword evidence="10 11" id="KW-0998">Cell outer membrane</keyword>
<evidence type="ECO:0000256" key="6">
    <source>
        <dbReference type="ARBA" id="ARBA00023004"/>
    </source>
</evidence>
<evidence type="ECO:0000256" key="10">
    <source>
        <dbReference type="ARBA" id="ARBA00023237"/>
    </source>
</evidence>
<evidence type="ECO:0000256" key="8">
    <source>
        <dbReference type="ARBA" id="ARBA00023077"/>
    </source>
</evidence>
<dbReference type="RefSeq" id="WP_176279446.1">
    <property type="nucleotide sequence ID" value="NZ_JABWMH010000002.1"/>
</dbReference>
<comment type="caution">
    <text evidence="16">The sequence shown here is derived from an EMBL/GenBank/DDBJ whole genome shotgun (WGS) entry which is preliminary data.</text>
</comment>
<dbReference type="InterPro" id="IPR000531">
    <property type="entry name" value="Beta-barrel_TonB"/>
</dbReference>
<keyword evidence="17" id="KW-1185">Reference proteome</keyword>
<keyword evidence="2 11" id="KW-0813">Transport</keyword>
<dbReference type="PROSITE" id="PS52016">
    <property type="entry name" value="TONB_DEPENDENT_REC_3"/>
    <property type="match status" value="1"/>
</dbReference>
<organism evidence="16 17">
    <name type="scientific">Parasphingorhabdus flavimaris</name>
    <dbReference type="NCBI Taxonomy" id="266812"/>
    <lineage>
        <taxon>Bacteria</taxon>
        <taxon>Pseudomonadati</taxon>
        <taxon>Pseudomonadota</taxon>
        <taxon>Alphaproteobacteria</taxon>
        <taxon>Sphingomonadales</taxon>
        <taxon>Sphingomonadaceae</taxon>
        <taxon>Parasphingorhabdus</taxon>
    </lineage>
</organism>
<evidence type="ECO:0000256" key="13">
    <source>
        <dbReference type="SAM" id="SignalP"/>
    </source>
</evidence>
<accession>A0ABX2N2N8</accession>
<dbReference type="Pfam" id="PF07715">
    <property type="entry name" value="Plug"/>
    <property type="match status" value="1"/>
</dbReference>
<dbReference type="Gene3D" id="2.40.170.20">
    <property type="entry name" value="TonB-dependent receptor, beta-barrel domain"/>
    <property type="match status" value="3"/>
</dbReference>
<keyword evidence="4" id="KW-0410">Iron transport</keyword>
<keyword evidence="9 11" id="KW-0472">Membrane</keyword>
<evidence type="ECO:0000256" key="9">
    <source>
        <dbReference type="ARBA" id="ARBA00023136"/>
    </source>
</evidence>
<evidence type="ECO:0000259" key="14">
    <source>
        <dbReference type="Pfam" id="PF00593"/>
    </source>
</evidence>
<evidence type="ECO:0000256" key="11">
    <source>
        <dbReference type="PROSITE-ProRule" id="PRU01360"/>
    </source>
</evidence>
<feature type="signal peptide" evidence="13">
    <location>
        <begin position="1"/>
        <end position="21"/>
    </location>
</feature>
<comment type="similarity">
    <text evidence="11 12">Belongs to the TonB-dependent receptor family.</text>
</comment>
<evidence type="ECO:0000256" key="3">
    <source>
        <dbReference type="ARBA" id="ARBA00022452"/>
    </source>
</evidence>
<evidence type="ECO:0000259" key="15">
    <source>
        <dbReference type="Pfam" id="PF07715"/>
    </source>
</evidence>
<evidence type="ECO:0000256" key="2">
    <source>
        <dbReference type="ARBA" id="ARBA00022448"/>
    </source>
</evidence>
<dbReference type="EMBL" id="JABWMH010000002">
    <property type="protein sequence ID" value="NVD27981.1"/>
    <property type="molecule type" value="Genomic_DNA"/>
</dbReference>
<comment type="subcellular location">
    <subcellularLocation>
        <location evidence="1 11">Cell outer membrane</location>
        <topology evidence="1 11">Multi-pass membrane protein</topology>
    </subcellularLocation>
</comment>
<keyword evidence="3 11" id="KW-1134">Transmembrane beta strand</keyword>
<evidence type="ECO:0000256" key="7">
    <source>
        <dbReference type="ARBA" id="ARBA00023065"/>
    </source>
</evidence>
<protein>
    <submittedName>
        <fullName evidence="16">TonB-dependent receptor</fullName>
    </submittedName>
</protein>
<sequence length="982" mass="105215">MRKSLLLAATAITAISVPAYAQNDRADVDDNIIIVTAQRQAQSAQDVPIAVSAFSSEALEAQQIENSSDLQLTLPNITFTKTNFTSSSFTIRGIGDLCVGVSCDQATAIHLNDQPLFSTRLFETEFFDLERVEVLRGPQGTLFGRNATAGVVNVVTAKPRMGEFEASGDAEYGNYNAIKVKGMVNVPIGDNIAFRGAGIYVKRDGYTTNLNGGPDLDDRDLYSIRGSLRFEAGPDTTIDLMASYFRESDNRMRIQKQYCQRDETGILGCLNARRDAQPFNANSTFTAALSSQEFLATQGIPTAFALGSLYGPDQYSGIGIPADSRTVNTAFTPEYFTSEMTFQGKIEHDFGPISAQLSGTYQKVKLDSRQDYNNNIGRRDIYAPGLNTLAAAAAGLIPGLPAAYFSPLAAAIIPNGPDGVLCTSDTDTIGLGAFGGNSNCATTPLQYDRSNQENSSWSAEAIISSDLDGPFNFLVGGIYADYHLTENSYYVNAFAIDYVAGLLGSFTSLGNGLPPSFLGTPYFRNNTDDLTVKSYGLFGEVYFDISDTLKLTGGLRYNNDKKNVQARSTLASFLVPYAQTTNAFESPFVGSFDADPGTPGNQIFQNRQVKNDEITGRAVLDYKISDDNLIYASYSRGYKSGGLNPPLQPIFAVPASFRPEQVDAFEIGSKNTFGDGALQLNLTAFYYKYKDLQLSKIVARTAVNENIDADIYGAEVEAIVRPDPDWTINMGFSYLKTKVKGDTFNSDPRDFGGGRSDAVIIKDITNASNCAVASGSGNAAGVNAFVNTVNGVINAGLVPGLAAGANLQPTVAFPADGGIASTGAFGICGVLEAAAAGAFAGAGLDPAAFGGIEYFAAGVPKNIRGNDLPQAPKLKFSVGVQYSMNFDNGMSLVPRVDLAYTGESYGSIFNGNVNRIKGYAQANAQIQLNGTDDRWYVRGFIQNVFDSNSETGLYVTDQSSGLYTNVFTLEPRRYGIGAGFKF</sequence>
<dbReference type="InterPro" id="IPR039426">
    <property type="entry name" value="TonB-dep_rcpt-like"/>
</dbReference>
<proteinExistence type="inferred from homology"/>
<evidence type="ECO:0000256" key="5">
    <source>
        <dbReference type="ARBA" id="ARBA00022692"/>
    </source>
</evidence>
<name>A0ABX2N2N8_9SPHN</name>
<dbReference type="SUPFAM" id="SSF56935">
    <property type="entry name" value="Porins"/>
    <property type="match status" value="1"/>
</dbReference>
<dbReference type="PANTHER" id="PTHR32552">
    <property type="entry name" value="FERRICHROME IRON RECEPTOR-RELATED"/>
    <property type="match status" value="1"/>
</dbReference>
<dbReference type="PANTHER" id="PTHR32552:SF81">
    <property type="entry name" value="TONB-DEPENDENT OUTER MEMBRANE RECEPTOR"/>
    <property type="match status" value="1"/>
</dbReference>
<dbReference type="Proteomes" id="UP000652427">
    <property type="component" value="Unassembled WGS sequence"/>
</dbReference>
<dbReference type="InterPro" id="IPR036942">
    <property type="entry name" value="Beta-barrel_TonB_sf"/>
</dbReference>
<keyword evidence="6" id="KW-0408">Iron</keyword>
<evidence type="ECO:0000313" key="16">
    <source>
        <dbReference type="EMBL" id="NVD27981.1"/>
    </source>
</evidence>
<feature type="chain" id="PRO_5046994160" evidence="13">
    <location>
        <begin position="22"/>
        <end position="982"/>
    </location>
</feature>
<gene>
    <name evidence="16" type="ORF">HUO14_08710</name>
</gene>